<feature type="domain" description="D-isomer specific 2-hydroxyacid dehydrogenase NAD-binding" evidence="3">
    <location>
        <begin position="2"/>
        <end position="87"/>
    </location>
</feature>
<accession>A0A4P5PFU9</accession>
<dbReference type="Gene3D" id="3.40.50.720">
    <property type="entry name" value="NAD(P)-binding Rossmann-like Domain"/>
    <property type="match status" value="2"/>
</dbReference>
<dbReference type="GO" id="GO:0051287">
    <property type="term" value="F:NAD binding"/>
    <property type="evidence" value="ECO:0007669"/>
    <property type="project" value="InterPro"/>
</dbReference>
<keyword evidence="1" id="KW-0560">Oxidoreductase</keyword>
<dbReference type="PANTHER" id="PTHR43333:SF1">
    <property type="entry name" value="D-ISOMER SPECIFIC 2-HYDROXYACID DEHYDROGENASE NAD-BINDING DOMAIN-CONTAINING PROTEIN"/>
    <property type="match status" value="1"/>
</dbReference>
<name>A0A4P5PFU9_9ENTE</name>
<keyword evidence="5" id="KW-1185">Reference proteome</keyword>
<evidence type="ECO:0000313" key="5">
    <source>
        <dbReference type="Proteomes" id="UP000290567"/>
    </source>
</evidence>
<evidence type="ECO:0000256" key="2">
    <source>
        <dbReference type="ARBA" id="ARBA00023027"/>
    </source>
</evidence>
<gene>
    <name evidence="4" type="ORF">NRIC_02540</name>
</gene>
<dbReference type="GO" id="GO:0016491">
    <property type="term" value="F:oxidoreductase activity"/>
    <property type="evidence" value="ECO:0007669"/>
    <property type="project" value="UniProtKB-KW"/>
</dbReference>
<proteinExistence type="predicted"/>
<dbReference type="PANTHER" id="PTHR43333">
    <property type="entry name" value="2-HACID_DH_C DOMAIN-CONTAINING PROTEIN"/>
    <property type="match status" value="1"/>
</dbReference>
<dbReference type="InterPro" id="IPR006140">
    <property type="entry name" value="D-isomer_DH_NAD-bd"/>
</dbReference>
<dbReference type="Proteomes" id="UP000290567">
    <property type="component" value="Unassembled WGS sequence"/>
</dbReference>
<dbReference type="EMBL" id="BJCC01000001">
    <property type="protein sequence ID" value="GCF92363.1"/>
    <property type="molecule type" value="Genomic_DNA"/>
</dbReference>
<keyword evidence="2" id="KW-0520">NAD</keyword>
<organism evidence="4 5">
    <name type="scientific">Enterococcus florum</name>
    <dbReference type="NCBI Taxonomy" id="2480627"/>
    <lineage>
        <taxon>Bacteria</taxon>
        <taxon>Bacillati</taxon>
        <taxon>Bacillota</taxon>
        <taxon>Bacilli</taxon>
        <taxon>Lactobacillales</taxon>
        <taxon>Enterococcaceae</taxon>
        <taxon>Enterococcus</taxon>
    </lineage>
</organism>
<evidence type="ECO:0000259" key="3">
    <source>
        <dbReference type="Pfam" id="PF02826"/>
    </source>
</evidence>
<protein>
    <recommendedName>
        <fullName evidence="3">D-isomer specific 2-hydroxyacid dehydrogenase NAD-binding domain-containing protein</fullName>
    </recommendedName>
</protein>
<dbReference type="SUPFAM" id="SSF51735">
    <property type="entry name" value="NAD(P)-binding Rossmann-fold domains"/>
    <property type="match status" value="1"/>
</dbReference>
<dbReference type="AlphaFoldDB" id="A0A4P5PFU9"/>
<reference evidence="5" key="1">
    <citation type="submission" date="2019-02" db="EMBL/GenBank/DDBJ databases">
        <title>Draft genome sequence of Enterococcus sp. Gos25-1.</title>
        <authorList>
            <person name="Tanaka N."/>
            <person name="Shiwa Y."/>
            <person name="Fujita N."/>
        </authorList>
    </citation>
    <scope>NUCLEOTIDE SEQUENCE [LARGE SCALE GENOMIC DNA]</scope>
    <source>
        <strain evidence="5">Gos25-1</strain>
    </source>
</reference>
<dbReference type="InterPro" id="IPR036291">
    <property type="entry name" value="NAD(P)-bd_dom_sf"/>
</dbReference>
<evidence type="ECO:0000256" key="1">
    <source>
        <dbReference type="ARBA" id="ARBA00023002"/>
    </source>
</evidence>
<sequence>MDIVVGILPGTADTFHIFNSTVFAQMKSDSMFVNVGRGDTVHTKELVQALTESHLAFAALDVFEDEPLPQDHPLWKMSNVLLTPHISGLTVDFQRKFMSIFLKNLKQFAADQTLTENQVTLTRGY</sequence>
<dbReference type="Pfam" id="PF02826">
    <property type="entry name" value="2-Hacid_dh_C"/>
    <property type="match status" value="1"/>
</dbReference>
<evidence type="ECO:0000313" key="4">
    <source>
        <dbReference type="EMBL" id="GCF92363.1"/>
    </source>
</evidence>
<comment type="caution">
    <text evidence="4">The sequence shown here is derived from an EMBL/GenBank/DDBJ whole genome shotgun (WGS) entry which is preliminary data.</text>
</comment>